<protein>
    <submittedName>
        <fullName evidence="4">Uncharacterized protein LOC110280479</fullName>
    </submittedName>
</protein>
<gene>
    <name evidence="4" type="primary">LOC110280479</name>
</gene>
<dbReference type="GO" id="GO:0008270">
    <property type="term" value="F:zinc ion binding"/>
    <property type="evidence" value="ECO:0007669"/>
    <property type="project" value="UniProtKB-KW"/>
</dbReference>
<dbReference type="PANTHER" id="PTHR15503">
    <property type="entry name" value="LDOC1 RELATED"/>
    <property type="match status" value="1"/>
</dbReference>
<dbReference type="Pfam" id="PF08284">
    <property type="entry name" value="RVP_2"/>
    <property type="match status" value="1"/>
</dbReference>
<dbReference type="RefSeq" id="XP_020997198.1">
    <property type="nucleotide sequence ID" value="XM_021141539.1"/>
</dbReference>
<reference evidence="4" key="2">
    <citation type="submission" date="2025-08" db="UniProtKB">
        <authorList>
            <consortium name="RefSeq"/>
        </authorList>
    </citation>
    <scope>IDENTIFICATION</scope>
    <source>
        <tissue evidence="4">Whole plant</tissue>
    </source>
</reference>
<evidence type="ECO:0000313" key="3">
    <source>
        <dbReference type="Proteomes" id="UP000515211"/>
    </source>
</evidence>
<evidence type="ECO:0000259" key="2">
    <source>
        <dbReference type="PROSITE" id="PS50158"/>
    </source>
</evidence>
<keyword evidence="1" id="KW-0863">Zinc-finger</keyword>
<evidence type="ECO:0000256" key="1">
    <source>
        <dbReference type="PROSITE-ProRule" id="PRU00047"/>
    </source>
</evidence>
<dbReference type="InterPro" id="IPR043502">
    <property type="entry name" value="DNA/RNA_pol_sf"/>
</dbReference>
<sequence length="441" mass="49376">MSVAEYTNKFEELCRFFRVCQGDPETYESWRCIKYQRGLKDNIMTAVAPLEIRVFSDLVNKARIVEEYAKTVAASKDTHGGSSSWGHGKYFHPRGQSFKRGGYTPQSQGGFGKNNQNQFQYAKGRGNQCKNSPDLSCVRCGHFHPYDSCKIGLGGCFNCGFPGHIARDCTCGRNQNVGQSQHQGRVFAVNAKDASKADPLMRGICLIGDKSLDALYDTRASHSFISFAKVEELGLKVSELPFDLHVHTLHQIIMTRSGCRQFMPEGENGSVVATGYYLNSVMVHCSGEECQGYILLAANALGDAQNLDQISVVRDFPEVFPKDIPEFPPQREIEFAIELVSGPGPVSIALYRMAPIELVELKTQLEELLNKRFIRPSVSPWGAPVLLVKKKDGGMHLCVYYRQLNKVTVKNKYPLPRIDDLMDHLQGTRVFSKIDLRSSYH</sequence>
<accession>A0A6P5NQ62</accession>
<dbReference type="PANTHER" id="PTHR15503:SF45">
    <property type="entry name" value="RNA-DIRECTED DNA POLYMERASE HOMOLOG"/>
    <property type="match status" value="1"/>
</dbReference>
<dbReference type="Proteomes" id="UP000515211">
    <property type="component" value="Chromosome 4"/>
</dbReference>
<evidence type="ECO:0000313" key="4">
    <source>
        <dbReference type="RefSeq" id="XP_020997198.1"/>
    </source>
</evidence>
<dbReference type="AlphaFoldDB" id="A0A6P5NQ62"/>
<dbReference type="InterPro" id="IPR032567">
    <property type="entry name" value="RTL1-rel"/>
</dbReference>
<keyword evidence="3" id="KW-1185">Reference proteome</keyword>
<reference evidence="3" key="1">
    <citation type="journal article" date="2016" name="Nat. Genet.">
        <title>The genome sequences of Arachis duranensis and Arachis ipaensis, the diploid ancestors of cultivated peanut.</title>
        <authorList>
            <person name="Bertioli D.J."/>
            <person name="Cannon S.B."/>
            <person name="Froenicke L."/>
            <person name="Huang G."/>
            <person name="Farmer A.D."/>
            <person name="Cannon E.K."/>
            <person name="Liu X."/>
            <person name="Gao D."/>
            <person name="Clevenger J."/>
            <person name="Dash S."/>
            <person name="Ren L."/>
            <person name="Moretzsohn M.C."/>
            <person name="Shirasawa K."/>
            <person name="Huang W."/>
            <person name="Vidigal B."/>
            <person name="Abernathy B."/>
            <person name="Chu Y."/>
            <person name="Niederhuth C.E."/>
            <person name="Umale P."/>
            <person name="Araujo A.C."/>
            <person name="Kozik A."/>
            <person name="Kim K.D."/>
            <person name="Burow M.D."/>
            <person name="Varshney R.K."/>
            <person name="Wang X."/>
            <person name="Zhang X."/>
            <person name="Barkley N."/>
            <person name="Guimaraes P.M."/>
            <person name="Isobe S."/>
            <person name="Guo B."/>
            <person name="Liao B."/>
            <person name="Stalker H.T."/>
            <person name="Schmitz R.J."/>
            <person name="Scheffler B.E."/>
            <person name="Leal-Bertioli S.C."/>
            <person name="Xun X."/>
            <person name="Jackson S.A."/>
            <person name="Michelmore R."/>
            <person name="Ozias-Akins P."/>
        </authorList>
    </citation>
    <scope>NUCLEOTIDE SEQUENCE [LARGE SCALE GENOMIC DNA]</scope>
    <source>
        <strain evidence="3">cv. V14167</strain>
    </source>
</reference>
<keyword evidence="1" id="KW-0862">Zinc</keyword>
<dbReference type="PROSITE" id="PS50158">
    <property type="entry name" value="ZF_CCHC"/>
    <property type="match status" value="1"/>
</dbReference>
<dbReference type="Gene3D" id="3.10.10.10">
    <property type="entry name" value="HIV Type 1 Reverse Transcriptase, subunit A, domain 1"/>
    <property type="match status" value="1"/>
</dbReference>
<dbReference type="SMART" id="SM00343">
    <property type="entry name" value="ZnF_C2HC"/>
    <property type="match status" value="1"/>
</dbReference>
<dbReference type="CDD" id="cd01647">
    <property type="entry name" value="RT_LTR"/>
    <property type="match status" value="1"/>
</dbReference>
<dbReference type="KEGG" id="adu:110280479"/>
<dbReference type="GeneID" id="110280479"/>
<keyword evidence="1" id="KW-0479">Metal-binding</keyword>
<proteinExistence type="predicted"/>
<dbReference type="SUPFAM" id="SSF56672">
    <property type="entry name" value="DNA/RNA polymerases"/>
    <property type="match status" value="1"/>
</dbReference>
<dbReference type="Pfam" id="PF00098">
    <property type="entry name" value="zf-CCHC"/>
    <property type="match status" value="1"/>
</dbReference>
<dbReference type="GO" id="GO:0003676">
    <property type="term" value="F:nucleic acid binding"/>
    <property type="evidence" value="ECO:0007669"/>
    <property type="project" value="InterPro"/>
</dbReference>
<name>A0A6P5NQ62_ARADU</name>
<dbReference type="InterPro" id="IPR001878">
    <property type="entry name" value="Znf_CCHC"/>
</dbReference>
<feature type="domain" description="CCHC-type" evidence="2">
    <location>
        <begin position="156"/>
        <end position="169"/>
    </location>
</feature>
<organism evidence="3 4">
    <name type="scientific">Arachis duranensis</name>
    <name type="common">Wild peanut</name>
    <dbReference type="NCBI Taxonomy" id="130453"/>
    <lineage>
        <taxon>Eukaryota</taxon>
        <taxon>Viridiplantae</taxon>
        <taxon>Streptophyta</taxon>
        <taxon>Embryophyta</taxon>
        <taxon>Tracheophyta</taxon>
        <taxon>Spermatophyta</taxon>
        <taxon>Magnoliopsida</taxon>
        <taxon>eudicotyledons</taxon>
        <taxon>Gunneridae</taxon>
        <taxon>Pentapetalae</taxon>
        <taxon>rosids</taxon>
        <taxon>fabids</taxon>
        <taxon>Fabales</taxon>
        <taxon>Fabaceae</taxon>
        <taxon>Papilionoideae</taxon>
        <taxon>50 kb inversion clade</taxon>
        <taxon>dalbergioids sensu lato</taxon>
        <taxon>Dalbergieae</taxon>
        <taxon>Pterocarpus clade</taxon>
        <taxon>Arachis</taxon>
    </lineage>
</organism>